<accession>A0A512N5Q7</accession>
<keyword evidence="3" id="KW-1185">Reference proteome</keyword>
<dbReference type="CDD" id="cd07012">
    <property type="entry name" value="PBP2_Bug_TTT"/>
    <property type="match status" value="1"/>
</dbReference>
<organism evidence="2 3">
    <name type="scientific">Reyranella soli</name>
    <dbReference type="NCBI Taxonomy" id="1230389"/>
    <lineage>
        <taxon>Bacteria</taxon>
        <taxon>Pseudomonadati</taxon>
        <taxon>Pseudomonadota</taxon>
        <taxon>Alphaproteobacteria</taxon>
        <taxon>Hyphomicrobiales</taxon>
        <taxon>Reyranellaceae</taxon>
        <taxon>Reyranella</taxon>
    </lineage>
</organism>
<proteinExistence type="inferred from homology"/>
<dbReference type="Gene3D" id="3.40.190.150">
    <property type="entry name" value="Bordetella uptake gene, domain 1"/>
    <property type="match status" value="1"/>
</dbReference>
<reference evidence="2 3" key="1">
    <citation type="submission" date="2019-07" db="EMBL/GenBank/DDBJ databases">
        <title>Whole genome shotgun sequence of Reyranella soli NBRC 108950.</title>
        <authorList>
            <person name="Hosoyama A."/>
            <person name="Uohara A."/>
            <person name="Ohji S."/>
            <person name="Ichikawa N."/>
        </authorList>
    </citation>
    <scope>NUCLEOTIDE SEQUENCE [LARGE SCALE GENOMIC DNA]</scope>
    <source>
        <strain evidence="2 3">NBRC 108950</strain>
    </source>
</reference>
<dbReference type="EMBL" id="BKAJ01000030">
    <property type="protein sequence ID" value="GEP54310.1"/>
    <property type="molecule type" value="Genomic_DNA"/>
</dbReference>
<dbReference type="SUPFAM" id="SSF53850">
    <property type="entry name" value="Periplasmic binding protein-like II"/>
    <property type="match status" value="1"/>
</dbReference>
<dbReference type="RefSeq" id="WP_170302906.1">
    <property type="nucleotide sequence ID" value="NZ_BKAJ01000030.1"/>
</dbReference>
<dbReference type="InterPro" id="IPR005064">
    <property type="entry name" value="BUG"/>
</dbReference>
<evidence type="ECO:0000313" key="3">
    <source>
        <dbReference type="Proteomes" id="UP000321058"/>
    </source>
</evidence>
<sequence length="321" mass="34518">MKRRKVVIGAAVGMALGVTRDLRAQQDNLLTIVGPFGAGGLNDIVARMYANKVAPLLKRTVIVGNKPGAGGLIAAQTVLRGGPELSLLVVSNTFLIAAHVYKNPGYDPIRDFAPVTPLFTTSAVWVVRKDHPFKTLKDLVSYAKAHPGKLTYATNGVGTYSHLQMERFKKRYGVDLTHVPYRSLPEGSMAVMGGEVDIAIDTPFAAAPRVQAGQLRPLAVFGLRREEAFPDTPTADEAGFGEPNPLTIFCGLLAPVKAAAGYLDELRNAGQKAIRDPEFISQLRQGGVSPLDVSAAEFFEMMKMQNDRYAELIGALGISLT</sequence>
<dbReference type="Proteomes" id="UP000321058">
    <property type="component" value="Unassembled WGS sequence"/>
</dbReference>
<dbReference type="AlphaFoldDB" id="A0A512N5Q7"/>
<evidence type="ECO:0000256" key="1">
    <source>
        <dbReference type="ARBA" id="ARBA00006987"/>
    </source>
</evidence>
<gene>
    <name evidence="2" type="ORF">RSO01_14760</name>
</gene>
<dbReference type="Pfam" id="PF03401">
    <property type="entry name" value="TctC"/>
    <property type="match status" value="1"/>
</dbReference>
<dbReference type="PANTHER" id="PTHR42928">
    <property type="entry name" value="TRICARBOXYLATE-BINDING PROTEIN"/>
    <property type="match status" value="1"/>
</dbReference>
<dbReference type="InterPro" id="IPR042100">
    <property type="entry name" value="Bug_dom1"/>
</dbReference>
<dbReference type="PANTHER" id="PTHR42928:SF5">
    <property type="entry name" value="BLR1237 PROTEIN"/>
    <property type="match status" value="1"/>
</dbReference>
<dbReference type="Gene3D" id="3.40.190.10">
    <property type="entry name" value="Periplasmic binding protein-like II"/>
    <property type="match status" value="1"/>
</dbReference>
<dbReference type="PIRSF" id="PIRSF017082">
    <property type="entry name" value="YflP"/>
    <property type="match status" value="1"/>
</dbReference>
<protein>
    <submittedName>
        <fullName evidence="2">Exported protein</fullName>
    </submittedName>
</protein>
<evidence type="ECO:0000313" key="2">
    <source>
        <dbReference type="EMBL" id="GEP54310.1"/>
    </source>
</evidence>
<comment type="caution">
    <text evidence="2">The sequence shown here is derived from an EMBL/GenBank/DDBJ whole genome shotgun (WGS) entry which is preliminary data.</text>
</comment>
<name>A0A512N5Q7_9HYPH</name>
<comment type="similarity">
    <text evidence="1">Belongs to the UPF0065 (bug) family.</text>
</comment>